<dbReference type="InterPro" id="IPR003703">
    <property type="entry name" value="Acyl_CoA_thio"/>
</dbReference>
<dbReference type="InterPro" id="IPR029069">
    <property type="entry name" value="HotDog_dom_sf"/>
</dbReference>
<evidence type="ECO:0000313" key="5">
    <source>
        <dbReference type="EMBL" id="MDP4540121.1"/>
    </source>
</evidence>
<reference evidence="5 6" key="1">
    <citation type="submission" date="2023-08" db="EMBL/GenBank/DDBJ databases">
        <title>genomic of DY56.</title>
        <authorList>
            <person name="Wang Y."/>
        </authorList>
    </citation>
    <scope>NUCLEOTIDE SEQUENCE [LARGE SCALE GENOMIC DNA]</scope>
    <source>
        <strain evidence="5 6">DY56-A-20</strain>
    </source>
</reference>
<dbReference type="Gene3D" id="2.40.160.210">
    <property type="entry name" value="Acyl-CoA thioesterase, double hotdog domain"/>
    <property type="match status" value="1"/>
</dbReference>
<comment type="caution">
    <text evidence="5">The sequence shown here is derived from an EMBL/GenBank/DDBJ whole genome shotgun (WGS) entry which is preliminary data.</text>
</comment>
<evidence type="ECO:0000256" key="2">
    <source>
        <dbReference type="ARBA" id="ARBA00022801"/>
    </source>
</evidence>
<keyword evidence="6" id="KW-1185">Reference proteome</keyword>
<evidence type="ECO:0000256" key="1">
    <source>
        <dbReference type="ARBA" id="ARBA00006538"/>
    </source>
</evidence>
<dbReference type="InterPro" id="IPR049449">
    <property type="entry name" value="TesB_ACOT8-like_N"/>
</dbReference>
<evidence type="ECO:0000259" key="4">
    <source>
        <dbReference type="Pfam" id="PF13622"/>
    </source>
</evidence>
<keyword evidence="2" id="KW-0378">Hydrolase</keyword>
<evidence type="ECO:0000313" key="6">
    <source>
        <dbReference type="Proteomes" id="UP001235664"/>
    </source>
</evidence>
<dbReference type="RefSeq" id="WP_305930263.1">
    <property type="nucleotide sequence ID" value="NZ_JAVAIL010000003.1"/>
</dbReference>
<gene>
    <name evidence="5" type="ORF">Q9K01_10830</name>
</gene>
<evidence type="ECO:0000259" key="3">
    <source>
        <dbReference type="Pfam" id="PF02551"/>
    </source>
</evidence>
<feature type="domain" description="Acyl-CoA thioesterase 2 C-terminal" evidence="3">
    <location>
        <begin position="165"/>
        <end position="266"/>
    </location>
</feature>
<dbReference type="PANTHER" id="PTHR11066:SF34">
    <property type="entry name" value="ACYL-COENZYME A THIOESTERASE 8"/>
    <property type="match status" value="1"/>
</dbReference>
<sequence>MAPAGEGRWTGLAGPAMGPRLFGGQAIAQGLMAACAEEEGARLPHSLHAYFLKPGSREDAVEYRVTTLSQGRSFATRRVEAVQADTVICAMIASFHAPESGFSHQAEAPFALDIDAALENLASWNAHNSGAANSSLIERLQKRPIEIVPLDPGALFGAKPREPRTGVWMRMREPTGAGPAMQRALVSYASDMMFLRNAMLPHAIRPGSDSVQATSLDHAIWFHETPDFDRWHLFATESPWAGHGRGLNRGFFFSQEGRLVATVSQESLMRPKGEALDRVGKTSQPKTA</sequence>
<dbReference type="EMBL" id="JAVAIL010000003">
    <property type="protein sequence ID" value="MDP4540121.1"/>
    <property type="molecule type" value="Genomic_DNA"/>
</dbReference>
<name>A0ABT9H9X1_9SPHN</name>
<dbReference type="CDD" id="cd03445">
    <property type="entry name" value="Thioesterase_II_repeat2"/>
    <property type="match status" value="1"/>
</dbReference>
<dbReference type="Proteomes" id="UP001235664">
    <property type="component" value="Unassembled WGS sequence"/>
</dbReference>
<dbReference type="Pfam" id="PF13622">
    <property type="entry name" value="4HBT_3"/>
    <property type="match status" value="1"/>
</dbReference>
<dbReference type="Pfam" id="PF02551">
    <property type="entry name" value="Acyl_CoA_thio"/>
    <property type="match status" value="1"/>
</dbReference>
<protein>
    <submittedName>
        <fullName evidence="5">Thioesterase family protein</fullName>
    </submittedName>
</protein>
<dbReference type="SUPFAM" id="SSF54637">
    <property type="entry name" value="Thioesterase/thiol ester dehydrase-isomerase"/>
    <property type="match status" value="2"/>
</dbReference>
<dbReference type="CDD" id="cd03444">
    <property type="entry name" value="Thioesterase_II_repeat1"/>
    <property type="match status" value="1"/>
</dbReference>
<accession>A0ABT9H9X1</accession>
<dbReference type="InterPro" id="IPR042171">
    <property type="entry name" value="Acyl-CoA_hotdog"/>
</dbReference>
<comment type="similarity">
    <text evidence="1">Belongs to the C/M/P thioester hydrolase family.</text>
</comment>
<proteinExistence type="inferred from homology"/>
<feature type="domain" description="Acyl-CoA thioesterase-like N-terminal HotDog" evidence="4">
    <location>
        <begin position="17"/>
        <end position="96"/>
    </location>
</feature>
<dbReference type="InterPro" id="IPR025652">
    <property type="entry name" value="TesB_C"/>
</dbReference>
<dbReference type="PANTHER" id="PTHR11066">
    <property type="entry name" value="ACYL-COA THIOESTERASE"/>
    <property type="match status" value="1"/>
</dbReference>
<organism evidence="5 6">
    <name type="scientific">Qipengyuania benthica</name>
    <dbReference type="NCBI Taxonomy" id="3067651"/>
    <lineage>
        <taxon>Bacteria</taxon>
        <taxon>Pseudomonadati</taxon>
        <taxon>Pseudomonadota</taxon>
        <taxon>Alphaproteobacteria</taxon>
        <taxon>Sphingomonadales</taxon>
        <taxon>Erythrobacteraceae</taxon>
        <taxon>Qipengyuania</taxon>
    </lineage>
</organism>